<dbReference type="Gene3D" id="3.40.190.10">
    <property type="entry name" value="Periplasmic binding protein-like II"/>
    <property type="match status" value="1"/>
</dbReference>
<dbReference type="InterPro" id="IPR005064">
    <property type="entry name" value="BUG"/>
</dbReference>
<keyword evidence="2" id="KW-0732">Signal</keyword>
<comment type="similarity">
    <text evidence="1">Belongs to the UPF0065 (bug) family.</text>
</comment>
<feature type="signal peptide" evidence="2">
    <location>
        <begin position="1"/>
        <end position="26"/>
    </location>
</feature>
<dbReference type="InterPro" id="IPR042100">
    <property type="entry name" value="Bug_dom1"/>
</dbReference>
<organism evidence="3 4">
    <name type="scientific">Bordetella genomosp. 7</name>
    <dbReference type="NCBI Taxonomy" id="1416805"/>
    <lineage>
        <taxon>Bacteria</taxon>
        <taxon>Pseudomonadati</taxon>
        <taxon>Pseudomonadota</taxon>
        <taxon>Betaproteobacteria</taxon>
        <taxon>Burkholderiales</taxon>
        <taxon>Alcaligenaceae</taxon>
        <taxon>Bordetella</taxon>
    </lineage>
</organism>
<dbReference type="SUPFAM" id="SSF53850">
    <property type="entry name" value="Periplasmic binding protein-like II"/>
    <property type="match status" value="1"/>
</dbReference>
<evidence type="ECO:0008006" key="5">
    <source>
        <dbReference type="Google" id="ProtNLM"/>
    </source>
</evidence>
<accession>A0A261RHH3</accession>
<sequence>MMKTAFFRHAATALCIVAGATTGAYAQDYPSKPIQLIVPQAAGGGSDTIARFIGERLGARLGQPVVVENRPGAAGILGAEYVKRAAPDGYTLLLGAIDTITAPMVNPGVTLDVQKDFEPVTQLAQSPNVWVLSPSFEGKTMADLVRIAKSKPDQIDFASSGVGGMQHLAGELLNQMADIRLAHVPYKGGPPGFADVIGGRVPAMVSGFQGALPQVQTGKVVAAAVTDVKRSKALPDVPTVAEALNLPGYQAMNWQGLFFPAGTPRASVERVASEITQILAEPDTRKQLEDMGYEPVGNTPDAFAAIIKADHDKWAELIKSADIKIN</sequence>
<reference evidence="4" key="1">
    <citation type="submission" date="2017-05" db="EMBL/GenBank/DDBJ databases">
        <title>Complete and WGS of Bordetella genogroups.</title>
        <authorList>
            <person name="Spilker T."/>
            <person name="Lipuma J."/>
        </authorList>
    </citation>
    <scope>NUCLEOTIDE SEQUENCE [LARGE SCALE GENOMIC DNA]</scope>
    <source>
        <strain evidence="4">AU18089</strain>
    </source>
</reference>
<protein>
    <recommendedName>
        <fullName evidence="5">LacI family transcriptional regulator</fullName>
    </recommendedName>
</protein>
<dbReference type="Pfam" id="PF03401">
    <property type="entry name" value="TctC"/>
    <property type="match status" value="1"/>
</dbReference>
<dbReference type="PANTHER" id="PTHR42928:SF5">
    <property type="entry name" value="BLR1237 PROTEIN"/>
    <property type="match status" value="1"/>
</dbReference>
<dbReference type="CDD" id="cd13578">
    <property type="entry name" value="PBP2_Bug27"/>
    <property type="match status" value="1"/>
</dbReference>
<gene>
    <name evidence="3" type="ORF">CAL19_02480</name>
</gene>
<dbReference type="OrthoDB" id="8678477at2"/>
<dbReference type="RefSeq" id="WP_094795937.1">
    <property type="nucleotide sequence ID" value="NZ_NEVI01000003.1"/>
</dbReference>
<dbReference type="AlphaFoldDB" id="A0A261RHH3"/>
<name>A0A261RHH3_9BORD</name>
<dbReference type="Proteomes" id="UP000216947">
    <property type="component" value="Unassembled WGS sequence"/>
</dbReference>
<dbReference type="EMBL" id="NEVK01000003">
    <property type="protein sequence ID" value="OZI24405.1"/>
    <property type="molecule type" value="Genomic_DNA"/>
</dbReference>
<comment type="caution">
    <text evidence="3">The sequence shown here is derived from an EMBL/GenBank/DDBJ whole genome shotgun (WGS) entry which is preliminary data.</text>
</comment>
<dbReference type="PANTHER" id="PTHR42928">
    <property type="entry name" value="TRICARBOXYLATE-BINDING PROTEIN"/>
    <property type="match status" value="1"/>
</dbReference>
<evidence type="ECO:0000256" key="2">
    <source>
        <dbReference type="SAM" id="SignalP"/>
    </source>
</evidence>
<keyword evidence="4" id="KW-1185">Reference proteome</keyword>
<feature type="chain" id="PRO_5012311521" description="LacI family transcriptional regulator" evidence="2">
    <location>
        <begin position="27"/>
        <end position="326"/>
    </location>
</feature>
<dbReference type="Gene3D" id="3.40.190.150">
    <property type="entry name" value="Bordetella uptake gene, domain 1"/>
    <property type="match status" value="1"/>
</dbReference>
<dbReference type="PIRSF" id="PIRSF017082">
    <property type="entry name" value="YflP"/>
    <property type="match status" value="1"/>
</dbReference>
<evidence type="ECO:0000313" key="4">
    <source>
        <dbReference type="Proteomes" id="UP000216947"/>
    </source>
</evidence>
<evidence type="ECO:0000256" key="1">
    <source>
        <dbReference type="ARBA" id="ARBA00006987"/>
    </source>
</evidence>
<proteinExistence type="inferred from homology"/>
<evidence type="ECO:0000313" key="3">
    <source>
        <dbReference type="EMBL" id="OZI24405.1"/>
    </source>
</evidence>